<reference evidence="6 7" key="1">
    <citation type="submission" date="2018-07" db="EMBL/GenBank/DDBJ databases">
        <authorList>
            <person name="Quirk P.G."/>
            <person name="Krulwich T.A."/>
        </authorList>
    </citation>
    <scope>NUCLEOTIDE SEQUENCE [LARGE SCALE GENOMIC DNA]</scope>
    <source>
        <strain evidence="6 7">CC-BB4</strain>
    </source>
</reference>
<dbReference type="AlphaFoldDB" id="A0A345ZVY9"/>
<dbReference type="InterPro" id="IPR056796">
    <property type="entry name" value="FdhE_C"/>
</dbReference>
<evidence type="ECO:0000259" key="4">
    <source>
        <dbReference type="Pfam" id="PF24859"/>
    </source>
</evidence>
<dbReference type="KEGG" id="ptaw:DW352_11515"/>
<keyword evidence="1 2" id="KW-0963">Cytoplasm</keyword>
<evidence type="ECO:0000313" key="6">
    <source>
        <dbReference type="EMBL" id="AXK81086.1"/>
    </source>
</evidence>
<name>A0A345ZVY9_9HYPH</name>
<proteinExistence type="inferred from homology"/>
<dbReference type="Proteomes" id="UP000254889">
    <property type="component" value="Chromosome"/>
</dbReference>
<organism evidence="6 7">
    <name type="scientific">Pseudolabrys taiwanensis</name>
    <dbReference type="NCBI Taxonomy" id="331696"/>
    <lineage>
        <taxon>Bacteria</taxon>
        <taxon>Pseudomonadati</taxon>
        <taxon>Pseudomonadota</taxon>
        <taxon>Alphaproteobacteria</taxon>
        <taxon>Hyphomicrobiales</taxon>
        <taxon>Xanthobacteraceae</taxon>
        <taxon>Pseudolabrys</taxon>
    </lineage>
</organism>
<dbReference type="InterPro" id="IPR056797">
    <property type="entry name" value="FdhE_central"/>
</dbReference>
<dbReference type="NCBIfam" id="TIGR01562">
    <property type="entry name" value="FdhE"/>
    <property type="match status" value="1"/>
</dbReference>
<comment type="function">
    <text evidence="2">Necessary for formate dehydrogenase activity.</text>
</comment>
<feature type="domain" description="FdhE C-terminal" evidence="5">
    <location>
        <begin position="226"/>
        <end position="301"/>
    </location>
</feature>
<evidence type="ECO:0000256" key="2">
    <source>
        <dbReference type="HAMAP-Rule" id="MF_00611"/>
    </source>
</evidence>
<dbReference type="SUPFAM" id="SSF144020">
    <property type="entry name" value="FdhE-like"/>
    <property type="match status" value="1"/>
</dbReference>
<dbReference type="CDD" id="cd16341">
    <property type="entry name" value="FdhE"/>
    <property type="match status" value="1"/>
</dbReference>
<keyword evidence="7" id="KW-1185">Reference proteome</keyword>
<dbReference type="PANTHER" id="PTHR37689:SF1">
    <property type="entry name" value="PROTEIN FDHE"/>
    <property type="match status" value="1"/>
</dbReference>
<evidence type="ECO:0000259" key="3">
    <source>
        <dbReference type="Pfam" id="PF04216"/>
    </source>
</evidence>
<dbReference type="GO" id="GO:0051604">
    <property type="term" value="P:protein maturation"/>
    <property type="evidence" value="ECO:0007669"/>
    <property type="project" value="TreeGrafter"/>
</dbReference>
<dbReference type="PANTHER" id="PTHR37689">
    <property type="entry name" value="PROTEIN FDHE"/>
    <property type="match status" value="1"/>
</dbReference>
<dbReference type="RefSeq" id="WP_115691363.1">
    <property type="nucleotide sequence ID" value="NZ_CP031417.1"/>
</dbReference>
<dbReference type="PIRSF" id="PIRSF018296">
    <property type="entry name" value="Format_dh_formtn"/>
    <property type="match status" value="1"/>
</dbReference>
<feature type="domain" description="FdhE N-terminal" evidence="3">
    <location>
        <begin position="20"/>
        <end position="184"/>
    </location>
</feature>
<comment type="similarity">
    <text evidence="2">Belongs to the FdhE family.</text>
</comment>
<dbReference type="HAMAP" id="MF_00611">
    <property type="entry name" value="FdeH"/>
    <property type="match status" value="1"/>
</dbReference>
<protein>
    <recommendedName>
        <fullName evidence="2">Protein FdhE homolog</fullName>
    </recommendedName>
</protein>
<dbReference type="GO" id="GO:0008199">
    <property type="term" value="F:ferric iron binding"/>
    <property type="evidence" value="ECO:0007669"/>
    <property type="project" value="TreeGrafter"/>
</dbReference>
<dbReference type="Pfam" id="PF04216">
    <property type="entry name" value="FdhE_N"/>
    <property type="match status" value="1"/>
</dbReference>
<evidence type="ECO:0000256" key="1">
    <source>
        <dbReference type="ARBA" id="ARBA00022490"/>
    </source>
</evidence>
<dbReference type="GO" id="GO:0005829">
    <property type="term" value="C:cytosol"/>
    <property type="evidence" value="ECO:0007669"/>
    <property type="project" value="TreeGrafter"/>
</dbReference>
<gene>
    <name evidence="2 6" type="primary">fdhE</name>
    <name evidence="6" type="ORF">DW352_11515</name>
</gene>
<dbReference type="Pfam" id="PF24860">
    <property type="entry name" value="FdhE_C"/>
    <property type="match status" value="1"/>
</dbReference>
<evidence type="ECO:0000259" key="5">
    <source>
        <dbReference type="Pfam" id="PF24860"/>
    </source>
</evidence>
<dbReference type="Gene3D" id="3.90.1670.10">
    <property type="entry name" value="FdhE-like domain"/>
    <property type="match status" value="1"/>
</dbReference>
<dbReference type="InterPro" id="IPR006452">
    <property type="entry name" value="Formate_DH_accessory"/>
</dbReference>
<comment type="subcellular location">
    <subcellularLocation>
        <location evidence="2">Cytoplasm</location>
    </subcellularLocation>
</comment>
<sequence length="304" mass="32427">MSSVGAPRPDPVPIGEIAEPPFVRLPDPSALFATRAHRLVALAEGHQLAPYLRFLAALSAAQHNVQEGLAEPEMPADDARARAREFGMPPLDRGKFTADAAFDSTLDRLFSLAATIDMPGEARAALERATAADAGLRTDMVRAVLDDAIPVEALADHLFVAAALQVHFARQAARLDGKSLVPVGDGACPSCGGPPIASLVVGWAGAHNSRFCVCSLCATQWNYVRIKCTLCGSTKGISYQHVESDKLVRAETCDTCHGYVKIMQQVQNPALDPVADDVASLALDLLVREKGYRRGAVNPFMLGY</sequence>
<dbReference type="EMBL" id="CP031417">
    <property type="protein sequence ID" value="AXK81086.1"/>
    <property type="molecule type" value="Genomic_DNA"/>
</dbReference>
<evidence type="ECO:0000313" key="7">
    <source>
        <dbReference type="Proteomes" id="UP000254889"/>
    </source>
</evidence>
<dbReference type="InterPro" id="IPR056774">
    <property type="entry name" value="FdhE_N"/>
</dbReference>
<dbReference type="InterPro" id="IPR024064">
    <property type="entry name" value="FdhE-like_sf"/>
</dbReference>
<dbReference type="OrthoDB" id="9794151at2"/>
<dbReference type="Pfam" id="PF24859">
    <property type="entry name" value="FdhE_central"/>
    <property type="match status" value="1"/>
</dbReference>
<accession>A0A345ZVY9</accession>
<feature type="domain" description="FdhE central" evidence="4">
    <location>
        <begin position="188"/>
        <end position="225"/>
    </location>
</feature>